<protein>
    <submittedName>
        <fullName evidence="1">Uncharacterized protein</fullName>
    </submittedName>
</protein>
<gene>
    <name evidence="1" type="ORF">CHARACLAT_021850</name>
</gene>
<proteinExistence type="predicted"/>
<keyword evidence="2" id="KW-1185">Reference proteome</keyword>
<accession>A0ABU7DUY7</accession>
<dbReference type="EMBL" id="JAHUTJ010034958">
    <property type="protein sequence ID" value="MED6278260.1"/>
    <property type="molecule type" value="Genomic_DNA"/>
</dbReference>
<evidence type="ECO:0000313" key="1">
    <source>
        <dbReference type="EMBL" id="MED6278260.1"/>
    </source>
</evidence>
<comment type="caution">
    <text evidence="1">The sequence shown here is derived from an EMBL/GenBank/DDBJ whole genome shotgun (WGS) entry which is preliminary data.</text>
</comment>
<dbReference type="Proteomes" id="UP001352852">
    <property type="component" value="Unassembled WGS sequence"/>
</dbReference>
<evidence type="ECO:0000313" key="2">
    <source>
        <dbReference type="Proteomes" id="UP001352852"/>
    </source>
</evidence>
<organism evidence="1 2">
    <name type="scientific">Characodon lateralis</name>
    <dbReference type="NCBI Taxonomy" id="208331"/>
    <lineage>
        <taxon>Eukaryota</taxon>
        <taxon>Metazoa</taxon>
        <taxon>Chordata</taxon>
        <taxon>Craniata</taxon>
        <taxon>Vertebrata</taxon>
        <taxon>Euteleostomi</taxon>
        <taxon>Actinopterygii</taxon>
        <taxon>Neopterygii</taxon>
        <taxon>Teleostei</taxon>
        <taxon>Neoteleostei</taxon>
        <taxon>Acanthomorphata</taxon>
        <taxon>Ovalentaria</taxon>
        <taxon>Atherinomorphae</taxon>
        <taxon>Cyprinodontiformes</taxon>
        <taxon>Goodeidae</taxon>
        <taxon>Characodon</taxon>
    </lineage>
</organism>
<name>A0ABU7DUY7_9TELE</name>
<sequence>MKEVQHKCELRGYRLGNKALRLEAGRRSGPSGLGLGVGSWGSIGSGTGVSIPSGSFGFFGSRSLASVSDLLARGDTARGPCRCDMRCGAGQFGAGRPLFCS</sequence>
<reference evidence="1 2" key="1">
    <citation type="submission" date="2021-06" db="EMBL/GenBank/DDBJ databases">
        <authorList>
            <person name="Palmer J.M."/>
        </authorList>
    </citation>
    <scope>NUCLEOTIDE SEQUENCE [LARGE SCALE GENOMIC DNA]</scope>
    <source>
        <strain evidence="1 2">CL_MEX2019</strain>
        <tissue evidence="1">Muscle</tissue>
    </source>
</reference>